<keyword evidence="4" id="KW-1185">Reference proteome</keyword>
<protein>
    <recommendedName>
        <fullName evidence="1">Protein FAR1-RELATED SEQUENCE</fullName>
    </recommendedName>
</protein>
<organism evidence="3 4">
    <name type="scientific">Miscanthus lutarioriparius</name>
    <dbReference type="NCBI Taxonomy" id="422564"/>
    <lineage>
        <taxon>Eukaryota</taxon>
        <taxon>Viridiplantae</taxon>
        <taxon>Streptophyta</taxon>
        <taxon>Embryophyta</taxon>
        <taxon>Tracheophyta</taxon>
        <taxon>Spermatophyta</taxon>
        <taxon>Magnoliopsida</taxon>
        <taxon>Liliopsida</taxon>
        <taxon>Poales</taxon>
        <taxon>Poaceae</taxon>
        <taxon>PACMAD clade</taxon>
        <taxon>Panicoideae</taxon>
        <taxon>Andropogonodae</taxon>
        <taxon>Andropogoneae</taxon>
        <taxon>Saccharinae</taxon>
        <taxon>Miscanthus</taxon>
    </lineage>
</organism>
<feature type="region of interest" description="Disordered" evidence="2">
    <location>
        <begin position="260"/>
        <end position="327"/>
    </location>
</feature>
<dbReference type="GO" id="GO:0006355">
    <property type="term" value="P:regulation of DNA-templated transcription"/>
    <property type="evidence" value="ECO:0007669"/>
    <property type="project" value="UniProtKB-UniRule"/>
</dbReference>
<dbReference type="EMBL" id="CAJGYO010000006">
    <property type="protein sequence ID" value="CAD6240321.1"/>
    <property type="molecule type" value="Genomic_DNA"/>
</dbReference>
<accession>A0A811PA00</accession>
<keyword evidence="1" id="KW-0863">Zinc-finger</keyword>
<comment type="function">
    <text evidence="1">Putative transcription activator involved in regulating light control of development.</text>
</comment>
<comment type="similarity">
    <text evidence="1">Belongs to the FHY3/FAR1 family.</text>
</comment>
<dbReference type="GO" id="GO:0008270">
    <property type="term" value="F:zinc ion binding"/>
    <property type="evidence" value="ECO:0007669"/>
    <property type="project" value="UniProtKB-UniRule"/>
</dbReference>
<dbReference type="Proteomes" id="UP000604825">
    <property type="component" value="Unassembled WGS sequence"/>
</dbReference>
<sequence>MDLNKLPPYLDEDFLDAFGLDYVTGNPTFCTQVPAIPEIPQPNDEHVNQQILPSFSEVGHVGLAEAAPAVSEEFVRQYQKIQEKCLLAHDGQDFMIDENERRRWSRHPLEKHASTICTKNMFYKFSKEFEKTTEYDVNPIGKFQYWLEPNNSFVYGDGIICCQIMRIMVKTGVKLIPESYILKRWTQQAITSDTDQVQNVQALVELVAHGMPLTGQKTPRFTNASTAFAALVVEDCTSDENYAVLEKHIKQMRSEFEEIKKRKMTNRQNTGATEGGATEGAQDPGVVAGPSSSNVGNPPKSKAKGRRKEKAHKKGMNGQVKRKNRCSICRSYDHNAKRCPD</sequence>
<evidence type="ECO:0000256" key="1">
    <source>
        <dbReference type="RuleBase" id="RU367018"/>
    </source>
</evidence>
<keyword evidence="1" id="KW-0479">Metal-binding</keyword>
<evidence type="ECO:0000313" key="3">
    <source>
        <dbReference type="EMBL" id="CAD6240321.1"/>
    </source>
</evidence>
<dbReference type="GO" id="GO:0005634">
    <property type="term" value="C:nucleus"/>
    <property type="evidence" value="ECO:0007669"/>
    <property type="project" value="UniProtKB-SubCell"/>
</dbReference>
<gene>
    <name evidence="3" type="ORF">NCGR_LOCUS26947</name>
</gene>
<feature type="compositionally biased region" description="Basic residues" evidence="2">
    <location>
        <begin position="301"/>
        <end position="325"/>
    </location>
</feature>
<dbReference type="AlphaFoldDB" id="A0A811PA00"/>
<keyword evidence="1" id="KW-0539">Nucleus</keyword>
<evidence type="ECO:0000313" key="4">
    <source>
        <dbReference type="Proteomes" id="UP000604825"/>
    </source>
</evidence>
<dbReference type="OrthoDB" id="694296at2759"/>
<comment type="caution">
    <text evidence="3">The sequence shown here is derived from an EMBL/GenBank/DDBJ whole genome shotgun (WGS) entry which is preliminary data.</text>
</comment>
<keyword evidence="1" id="KW-0862">Zinc</keyword>
<reference evidence="3" key="1">
    <citation type="submission" date="2020-10" db="EMBL/GenBank/DDBJ databases">
        <authorList>
            <person name="Han B."/>
            <person name="Lu T."/>
            <person name="Zhao Q."/>
            <person name="Huang X."/>
            <person name="Zhao Y."/>
        </authorList>
    </citation>
    <scope>NUCLEOTIDE SEQUENCE</scope>
</reference>
<evidence type="ECO:0000256" key="2">
    <source>
        <dbReference type="SAM" id="MobiDB-lite"/>
    </source>
</evidence>
<proteinExistence type="inferred from homology"/>
<dbReference type="PANTHER" id="PTHR31669:SF296">
    <property type="entry name" value="PROTEIN FAR1-RELATED SEQUENCE"/>
    <property type="match status" value="1"/>
</dbReference>
<name>A0A811PA00_9POAL</name>
<dbReference type="PANTHER" id="PTHR31669">
    <property type="entry name" value="PROTEIN FAR1-RELATED SEQUENCE 10-RELATED"/>
    <property type="match status" value="1"/>
</dbReference>
<comment type="subcellular location">
    <subcellularLocation>
        <location evidence="1">Nucleus</location>
    </subcellularLocation>
</comment>
<dbReference type="InterPro" id="IPR031052">
    <property type="entry name" value="FHY3/FAR1"/>
</dbReference>